<dbReference type="OrthoDB" id="5401486at2759"/>
<dbReference type="EMBL" id="PDNA01000005">
    <property type="protein sequence ID" value="PGH27664.1"/>
    <property type="molecule type" value="Genomic_DNA"/>
</dbReference>
<feature type="compositionally biased region" description="Acidic residues" evidence="2">
    <location>
        <begin position="439"/>
        <end position="453"/>
    </location>
</feature>
<dbReference type="AlphaFoldDB" id="A0A2B7YUC9"/>
<feature type="compositionally biased region" description="Pro residues" evidence="2">
    <location>
        <begin position="359"/>
        <end position="375"/>
    </location>
</feature>
<dbReference type="Proteomes" id="UP000224634">
    <property type="component" value="Unassembled WGS sequence"/>
</dbReference>
<gene>
    <name evidence="3" type="ORF">AJ80_00679</name>
</gene>
<proteinExistence type="predicted"/>
<feature type="region of interest" description="Disordered" evidence="2">
    <location>
        <begin position="575"/>
        <end position="595"/>
    </location>
</feature>
<feature type="coiled-coil region" evidence="1">
    <location>
        <begin position="607"/>
        <end position="644"/>
    </location>
</feature>
<evidence type="ECO:0000256" key="2">
    <source>
        <dbReference type="SAM" id="MobiDB-lite"/>
    </source>
</evidence>
<feature type="compositionally biased region" description="Pro residues" evidence="2">
    <location>
        <begin position="278"/>
        <end position="293"/>
    </location>
</feature>
<name>A0A2B7YUC9_POLH7</name>
<keyword evidence="1" id="KW-0175">Coiled coil</keyword>
<evidence type="ECO:0000313" key="3">
    <source>
        <dbReference type="EMBL" id="PGH27664.1"/>
    </source>
</evidence>
<feature type="compositionally biased region" description="Basic and acidic residues" evidence="2">
    <location>
        <begin position="461"/>
        <end position="475"/>
    </location>
</feature>
<keyword evidence="4" id="KW-1185">Reference proteome</keyword>
<feature type="compositionally biased region" description="Basic and acidic residues" evidence="2">
    <location>
        <begin position="580"/>
        <end position="595"/>
    </location>
</feature>
<accession>A0A2B7YUC9</accession>
<sequence length="738" mass="85128">MNHNAVNNMRPPVPPQHFPPPQMGAAFNGPINAGQQPRPVNPNQHTATLGGSNPQLEAMANQLKKLNLDAGPMGMGRGAFGESQLHHNKIGPVDRNDNPLTYEGWTLRRAKSTDPEQKLSWTRVSRSQMHLSQDDLAHLVKEPQKKKDSFKYSNLSDIKRKQVDTLVEDRKREDNDQRFDWTVAYVKPTERKLSAYQLYSHTITLSLDIVLARTMKPGISLPPRSASVFKNGPAEPLDLNILHEQKNRVNMNQPAPDMQFSRATPPFPTQNNQFQGMPMPPVQRPEQPQPPMHSNPGMVQGGGFPAGQQRPFNPQAGGFAGGQIPPPPQLPAGVEVLTPQTSRPGPPPQHHPMPKQGHNPPPQFVQEPRPGPPPQHHTMPKQGHNPPPQFVQEPRRHPQPQQMHQKGETPLVINNNNFRKQPSKDRLGVEGWLERESSIEDAESLFDIEDDSSVTDGSLFSEDHEKHISGHDSPPRQRRHSNGHERARSTYRVHRKHPVKYPVHSNRRQHESRYSEGSVDIIPERGHYDRPGRLSRSATVSYPSRISPNLGYEGQIDRVKPVTPRSPVAVSPQFRLNESPFRDERRDERDWDRAQQERERRLGMYVMDARLQEAEERQHELERLQEAEDRQRELERLQEEEALRRRVRDLQLRKMRLRPEPPIRLHSFEQNDPLYLSDRMDPVYRMDRTDQPDRLDHLDRLDRPDRFDRLDLLERNRRSTFEPPRRGDYLSRGLERLY</sequence>
<feature type="compositionally biased region" description="Basic and acidic residues" evidence="2">
    <location>
        <begin position="422"/>
        <end position="438"/>
    </location>
</feature>
<organism evidence="3 4">
    <name type="scientific">Polytolypa hystricis (strain UAMH7299)</name>
    <dbReference type="NCBI Taxonomy" id="1447883"/>
    <lineage>
        <taxon>Eukaryota</taxon>
        <taxon>Fungi</taxon>
        <taxon>Dikarya</taxon>
        <taxon>Ascomycota</taxon>
        <taxon>Pezizomycotina</taxon>
        <taxon>Eurotiomycetes</taxon>
        <taxon>Eurotiomycetidae</taxon>
        <taxon>Onygenales</taxon>
        <taxon>Onygenales incertae sedis</taxon>
        <taxon>Polytolypa</taxon>
    </lineage>
</organism>
<reference evidence="3 4" key="1">
    <citation type="submission" date="2017-10" db="EMBL/GenBank/DDBJ databases">
        <title>Comparative genomics in systemic dimorphic fungi from Ajellomycetaceae.</title>
        <authorList>
            <person name="Munoz J.F."/>
            <person name="Mcewen J.G."/>
            <person name="Clay O.K."/>
            <person name="Cuomo C.A."/>
        </authorList>
    </citation>
    <scope>NUCLEOTIDE SEQUENCE [LARGE SCALE GENOMIC DNA]</scope>
    <source>
        <strain evidence="3 4">UAMH7299</strain>
    </source>
</reference>
<evidence type="ECO:0000256" key="1">
    <source>
        <dbReference type="SAM" id="Coils"/>
    </source>
</evidence>
<protein>
    <submittedName>
        <fullName evidence="3">Uncharacterized protein</fullName>
    </submittedName>
</protein>
<feature type="region of interest" description="Disordered" evidence="2">
    <location>
        <begin position="267"/>
        <end position="491"/>
    </location>
</feature>
<evidence type="ECO:0000313" key="4">
    <source>
        <dbReference type="Proteomes" id="UP000224634"/>
    </source>
</evidence>
<comment type="caution">
    <text evidence="3">The sequence shown here is derived from an EMBL/GenBank/DDBJ whole genome shotgun (WGS) entry which is preliminary data.</text>
</comment>